<dbReference type="Bgee" id="ENSNBRG00000002537">
    <property type="expression patterns" value="Expressed in zone of skin and 8 other cell types or tissues"/>
</dbReference>
<evidence type="ECO:0000256" key="3">
    <source>
        <dbReference type="ARBA" id="ARBA00022490"/>
    </source>
</evidence>
<dbReference type="Proteomes" id="UP000261580">
    <property type="component" value="Unassembled WGS sequence"/>
</dbReference>
<dbReference type="InterPro" id="IPR047165">
    <property type="entry name" value="RHG17/44/SH3BP1-like"/>
</dbReference>
<dbReference type="AlphaFoldDB" id="A0A3Q4GJ08"/>
<dbReference type="GO" id="GO:0005829">
    <property type="term" value="C:cytosol"/>
    <property type="evidence" value="ECO:0007669"/>
    <property type="project" value="TreeGrafter"/>
</dbReference>
<evidence type="ECO:0000313" key="6">
    <source>
        <dbReference type="Ensembl" id="ENSNBRP00000003157.1"/>
    </source>
</evidence>
<dbReference type="InterPro" id="IPR027267">
    <property type="entry name" value="AH/BAR_dom_sf"/>
</dbReference>
<comment type="subcellular location">
    <subcellularLocation>
        <location evidence="1">Cytoplasm</location>
    </subcellularLocation>
</comment>
<name>A0A3Q4GJ08_NEOBR</name>
<reference evidence="6" key="1">
    <citation type="submission" date="2025-08" db="UniProtKB">
        <authorList>
            <consortium name="Ensembl"/>
        </authorList>
    </citation>
    <scope>IDENTIFICATION</scope>
</reference>
<keyword evidence="4" id="KW-0175">Coiled coil</keyword>
<dbReference type="Ensembl" id="ENSNBRT00000003268.1">
    <property type="protein sequence ID" value="ENSNBRP00000003157.1"/>
    <property type="gene ID" value="ENSNBRG00000002537.1"/>
</dbReference>
<dbReference type="GO" id="GO:0032956">
    <property type="term" value="P:regulation of actin cytoskeleton organization"/>
    <property type="evidence" value="ECO:0007669"/>
    <property type="project" value="TreeGrafter"/>
</dbReference>
<evidence type="ECO:0000259" key="5">
    <source>
        <dbReference type="PROSITE" id="PS51021"/>
    </source>
</evidence>
<dbReference type="GO" id="GO:0035020">
    <property type="term" value="P:regulation of Rac protein signal transduction"/>
    <property type="evidence" value="ECO:0007669"/>
    <property type="project" value="TreeGrafter"/>
</dbReference>
<protein>
    <submittedName>
        <fullName evidence="6">Rho GTPase activating protein 17b</fullName>
    </submittedName>
</protein>
<dbReference type="PANTHER" id="PTHR14130">
    <property type="entry name" value="3BP-1 RELATED RHOGAP"/>
    <property type="match status" value="1"/>
</dbReference>
<evidence type="ECO:0000256" key="2">
    <source>
        <dbReference type="ARBA" id="ARBA00022468"/>
    </source>
</evidence>
<keyword evidence="7" id="KW-1185">Reference proteome</keyword>
<sequence length="238" mass="26845">MKKQFNRMKQLANQTVGRAEKTEVLSDDLLQIERRLELARLVSHNTHKRLVSCLQGQLGTDTEKRHKKLPLTGLSQTMQEGGSQLGEESLIGKMMDVCGEAEGKLAFELLQHEMQMEKDILDPLNQLAEVEIPNILKQRKQLAKLVLDYDSAKTRWLQATKSTNPAMAAKVDSLKDEMDEALNKVEICKDQLSADLYNFASKEGDYARYYVMVSAPQFTVNANANMERSTVTQLLGDV</sequence>
<dbReference type="Gene3D" id="1.20.1270.60">
    <property type="entry name" value="Arfaptin homology (AH) domain/BAR domain"/>
    <property type="match status" value="1"/>
</dbReference>
<dbReference type="SUPFAM" id="SSF103657">
    <property type="entry name" value="BAR/IMD domain-like"/>
    <property type="match status" value="1"/>
</dbReference>
<dbReference type="SMART" id="SM00721">
    <property type="entry name" value="BAR"/>
    <property type="match status" value="1"/>
</dbReference>
<keyword evidence="3" id="KW-0963">Cytoplasm</keyword>
<evidence type="ECO:0000313" key="7">
    <source>
        <dbReference type="Proteomes" id="UP000261580"/>
    </source>
</evidence>
<dbReference type="Pfam" id="PF03114">
    <property type="entry name" value="BAR"/>
    <property type="match status" value="1"/>
</dbReference>
<dbReference type="FunFam" id="1.20.1270.60:FF:000019">
    <property type="entry name" value="rho GTPase-activating protein 17 isoform X1"/>
    <property type="match status" value="1"/>
</dbReference>
<feature type="coiled-coil region" evidence="4">
    <location>
        <begin position="164"/>
        <end position="191"/>
    </location>
</feature>
<evidence type="ECO:0000256" key="1">
    <source>
        <dbReference type="ARBA" id="ARBA00004496"/>
    </source>
</evidence>
<dbReference type="GO" id="GO:0005096">
    <property type="term" value="F:GTPase activator activity"/>
    <property type="evidence" value="ECO:0007669"/>
    <property type="project" value="UniProtKB-KW"/>
</dbReference>
<evidence type="ECO:0000256" key="4">
    <source>
        <dbReference type="SAM" id="Coils"/>
    </source>
</evidence>
<feature type="domain" description="BAR" evidence="5">
    <location>
        <begin position="14"/>
        <end position="238"/>
    </location>
</feature>
<organism evidence="6 7">
    <name type="scientific">Neolamprologus brichardi</name>
    <name type="common">Fairy cichlid</name>
    <name type="synonym">Lamprologus brichardi</name>
    <dbReference type="NCBI Taxonomy" id="32507"/>
    <lineage>
        <taxon>Eukaryota</taxon>
        <taxon>Metazoa</taxon>
        <taxon>Chordata</taxon>
        <taxon>Craniata</taxon>
        <taxon>Vertebrata</taxon>
        <taxon>Euteleostomi</taxon>
        <taxon>Actinopterygii</taxon>
        <taxon>Neopterygii</taxon>
        <taxon>Teleostei</taxon>
        <taxon>Neoteleostei</taxon>
        <taxon>Acanthomorphata</taxon>
        <taxon>Ovalentaria</taxon>
        <taxon>Cichlomorphae</taxon>
        <taxon>Cichliformes</taxon>
        <taxon>Cichlidae</taxon>
        <taxon>African cichlids</taxon>
        <taxon>Pseudocrenilabrinae</taxon>
        <taxon>Lamprologini</taxon>
        <taxon>Neolamprologus</taxon>
    </lineage>
</organism>
<dbReference type="GeneTree" id="ENSGT00940000156201"/>
<reference evidence="6" key="2">
    <citation type="submission" date="2025-09" db="UniProtKB">
        <authorList>
            <consortium name="Ensembl"/>
        </authorList>
    </citation>
    <scope>IDENTIFICATION</scope>
</reference>
<dbReference type="PANTHER" id="PTHR14130:SF3">
    <property type="entry name" value="RHO GTPASE-ACTIVATING PROTEIN 17"/>
    <property type="match status" value="1"/>
</dbReference>
<proteinExistence type="predicted"/>
<dbReference type="PROSITE" id="PS51021">
    <property type="entry name" value="BAR"/>
    <property type="match status" value="1"/>
</dbReference>
<dbReference type="InterPro" id="IPR004148">
    <property type="entry name" value="BAR_dom"/>
</dbReference>
<keyword evidence="2" id="KW-0343">GTPase activation</keyword>
<accession>A0A3Q4GJ08</accession>